<reference evidence="1 2" key="1">
    <citation type="journal article" date="2018" name="Sci. Data">
        <title>The draft genome sequence of cork oak.</title>
        <authorList>
            <person name="Ramos A.M."/>
            <person name="Usie A."/>
            <person name="Barbosa P."/>
            <person name="Barros P.M."/>
            <person name="Capote T."/>
            <person name="Chaves I."/>
            <person name="Simoes F."/>
            <person name="Abreu I."/>
            <person name="Carrasquinho I."/>
            <person name="Faro C."/>
            <person name="Guimaraes J.B."/>
            <person name="Mendonca D."/>
            <person name="Nobrega F."/>
            <person name="Rodrigues L."/>
            <person name="Saibo N.J.M."/>
            <person name="Varela M.C."/>
            <person name="Egas C."/>
            <person name="Matos J."/>
            <person name="Miguel C.M."/>
            <person name="Oliveira M.M."/>
            <person name="Ricardo C.P."/>
            <person name="Goncalves S."/>
        </authorList>
    </citation>
    <scope>NUCLEOTIDE SEQUENCE [LARGE SCALE GENOMIC DNA]</scope>
    <source>
        <strain evidence="2">cv. HL8</strain>
    </source>
</reference>
<protein>
    <submittedName>
        <fullName evidence="1">Uncharacterized protein</fullName>
    </submittedName>
</protein>
<dbReference type="Proteomes" id="UP000237347">
    <property type="component" value="Unassembled WGS sequence"/>
</dbReference>
<dbReference type="EMBL" id="PKMF04000270">
    <property type="protein sequence ID" value="KAK7840035.1"/>
    <property type="molecule type" value="Genomic_DNA"/>
</dbReference>
<evidence type="ECO:0000313" key="1">
    <source>
        <dbReference type="EMBL" id="KAK7840035.1"/>
    </source>
</evidence>
<keyword evidence="2" id="KW-1185">Reference proteome</keyword>
<organism evidence="1 2">
    <name type="scientific">Quercus suber</name>
    <name type="common">Cork oak</name>
    <dbReference type="NCBI Taxonomy" id="58331"/>
    <lineage>
        <taxon>Eukaryota</taxon>
        <taxon>Viridiplantae</taxon>
        <taxon>Streptophyta</taxon>
        <taxon>Embryophyta</taxon>
        <taxon>Tracheophyta</taxon>
        <taxon>Spermatophyta</taxon>
        <taxon>Magnoliopsida</taxon>
        <taxon>eudicotyledons</taxon>
        <taxon>Gunneridae</taxon>
        <taxon>Pentapetalae</taxon>
        <taxon>rosids</taxon>
        <taxon>fabids</taxon>
        <taxon>Fagales</taxon>
        <taxon>Fagaceae</taxon>
        <taxon>Quercus</taxon>
    </lineage>
</organism>
<proteinExistence type="predicted"/>
<evidence type="ECO:0000313" key="2">
    <source>
        <dbReference type="Proteomes" id="UP000237347"/>
    </source>
</evidence>
<accession>A0AAW0KKL7</accession>
<gene>
    <name evidence="1" type="ORF">CFP56_017279</name>
</gene>
<dbReference type="AlphaFoldDB" id="A0AAW0KKL7"/>
<sequence length="28" mass="3080">MQPCIPSPLHLKMGEFTDLLSSTLSHVP</sequence>
<name>A0AAW0KKL7_QUESU</name>
<comment type="caution">
    <text evidence="1">The sequence shown here is derived from an EMBL/GenBank/DDBJ whole genome shotgun (WGS) entry which is preliminary data.</text>
</comment>